<keyword evidence="9 12" id="KW-0175">Coiled coil</keyword>
<feature type="domain" description="BAP29/BAP31 transmembrane" evidence="13">
    <location>
        <begin position="2"/>
        <end position="131"/>
    </location>
</feature>
<organism evidence="15 16">
    <name type="scientific">Vanrija pseudolonga</name>
    <dbReference type="NCBI Taxonomy" id="143232"/>
    <lineage>
        <taxon>Eukaryota</taxon>
        <taxon>Fungi</taxon>
        <taxon>Dikarya</taxon>
        <taxon>Basidiomycota</taxon>
        <taxon>Agaricomycotina</taxon>
        <taxon>Tremellomycetes</taxon>
        <taxon>Trichosporonales</taxon>
        <taxon>Trichosporonaceae</taxon>
        <taxon>Vanrija</taxon>
    </lineage>
</organism>
<evidence type="ECO:0000256" key="2">
    <source>
        <dbReference type="ARBA" id="ARBA00007956"/>
    </source>
</evidence>
<evidence type="ECO:0000256" key="11">
    <source>
        <dbReference type="RuleBase" id="RU367026"/>
    </source>
</evidence>
<dbReference type="EMBL" id="CP086714">
    <property type="protein sequence ID" value="WOO76848.1"/>
    <property type="molecule type" value="Genomic_DNA"/>
</dbReference>
<comment type="caution">
    <text evidence="11">Lacks conserved residue(s) required for the propagation of feature annotation.</text>
</comment>
<dbReference type="GO" id="GO:0006886">
    <property type="term" value="P:intracellular protein transport"/>
    <property type="evidence" value="ECO:0007669"/>
    <property type="project" value="UniProtKB-UniRule"/>
</dbReference>
<dbReference type="GO" id="GO:0070973">
    <property type="term" value="P:protein localization to endoplasmic reticulum exit site"/>
    <property type="evidence" value="ECO:0007669"/>
    <property type="project" value="UniProtKB-UniRule"/>
</dbReference>
<gene>
    <name evidence="15" type="primary">SPAC9E9.04</name>
    <name evidence="15" type="ORF">LOC62_01G000463</name>
</gene>
<keyword evidence="10 11" id="KW-0472">Membrane</keyword>
<dbReference type="InterPro" id="IPR040463">
    <property type="entry name" value="BAP29/BAP31_N"/>
</dbReference>
<sequence length="204" mass="23109">MCFALLMSEIALFSVIIAPMPFTMRKRMFHFLSENPIVAKVQYALKITFIFVAVLFIDALQRMVRIAQEGAYAKQKQEMADVRAETTYAARRFYAQRNLYLTGATLFLSLILSRVFYIILDFIHTQEELNAITGKGGKAASAGAEIEQLQARNKELEDKVKALQAKDRDFDNLKKQASQQAHEYNRLADDLNKATGSVSDKKAD</sequence>
<dbReference type="PANTHER" id="PTHR12701">
    <property type="entry name" value="BCR-ASSOCIATED PROTEIN, BAP"/>
    <property type="match status" value="1"/>
</dbReference>
<evidence type="ECO:0000256" key="9">
    <source>
        <dbReference type="ARBA" id="ARBA00023054"/>
    </source>
</evidence>
<dbReference type="Pfam" id="PF05529">
    <property type="entry name" value="Bap31"/>
    <property type="match status" value="1"/>
</dbReference>
<evidence type="ECO:0000256" key="12">
    <source>
        <dbReference type="SAM" id="Coils"/>
    </source>
</evidence>
<evidence type="ECO:0000256" key="8">
    <source>
        <dbReference type="ARBA" id="ARBA00022989"/>
    </source>
</evidence>
<feature type="domain" description="Bap31/Bap29 cytoplasmic coiled-coil" evidence="14">
    <location>
        <begin position="158"/>
        <end position="203"/>
    </location>
</feature>
<dbReference type="InterPro" id="IPR008417">
    <property type="entry name" value="BAP29/BAP31"/>
</dbReference>
<dbReference type="Pfam" id="PF18035">
    <property type="entry name" value="Bap31_Bap29_C"/>
    <property type="match status" value="1"/>
</dbReference>
<keyword evidence="8 11" id="KW-1133">Transmembrane helix</keyword>
<comment type="similarity">
    <text evidence="2 11">Belongs to the BCAP29/BCAP31 family.</text>
</comment>
<dbReference type="GeneID" id="87803721"/>
<evidence type="ECO:0000313" key="16">
    <source>
        <dbReference type="Proteomes" id="UP000827549"/>
    </source>
</evidence>
<dbReference type="GO" id="GO:0005789">
    <property type="term" value="C:endoplasmic reticulum membrane"/>
    <property type="evidence" value="ECO:0007669"/>
    <property type="project" value="UniProtKB-SubCell"/>
</dbReference>
<dbReference type="GO" id="GO:0006888">
    <property type="term" value="P:endoplasmic reticulum to Golgi vesicle-mediated transport"/>
    <property type="evidence" value="ECO:0007669"/>
    <property type="project" value="UniProtKB-UniRule"/>
</dbReference>
<evidence type="ECO:0000256" key="6">
    <source>
        <dbReference type="ARBA" id="ARBA00022892"/>
    </source>
</evidence>
<evidence type="ECO:0000259" key="14">
    <source>
        <dbReference type="Pfam" id="PF18035"/>
    </source>
</evidence>
<keyword evidence="6 11" id="KW-0931">ER-Golgi transport</keyword>
<evidence type="ECO:0000256" key="1">
    <source>
        <dbReference type="ARBA" id="ARBA00004477"/>
    </source>
</evidence>
<dbReference type="PANTHER" id="PTHR12701:SF20">
    <property type="entry name" value="ENDOPLASMIC RETICULUM TRANSMEMBRANE PROTEIN"/>
    <property type="match status" value="1"/>
</dbReference>
<keyword evidence="5 11" id="KW-0256">Endoplasmic reticulum</keyword>
<keyword evidence="16" id="KW-1185">Reference proteome</keyword>
<feature type="transmembrane region" description="Helical" evidence="11">
    <location>
        <begin position="41"/>
        <end position="60"/>
    </location>
</feature>
<reference evidence="15" key="1">
    <citation type="submission" date="2023-10" db="EMBL/GenBank/DDBJ databases">
        <authorList>
            <person name="Noh H."/>
        </authorList>
    </citation>
    <scope>NUCLEOTIDE SEQUENCE</scope>
    <source>
        <strain evidence="15">DUCC4014</strain>
    </source>
</reference>
<name>A0AAF0XZB2_9TREE</name>
<keyword evidence="7 11" id="KW-0653">Protein transport</keyword>
<keyword evidence="4 11" id="KW-0812">Transmembrane</keyword>
<evidence type="ECO:0000313" key="15">
    <source>
        <dbReference type="EMBL" id="WOO76848.1"/>
    </source>
</evidence>
<keyword evidence="3 11" id="KW-0813">Transport</keyword>
<evidence type="ECO:0000256" key="10">
    <source>
        <dbReference type="ARBA" id="ARBA00023136"/>
    </source>
</evidence>
<evidence type="ECO:0000256" key="3">
    <source>
        <dbReference type="ARBA" id="ARBA00022448"/>
    </source>
</evidence>
<protein>
    <recommendedName>
        <fullName evidence="11">Endoplasmic reticulum transmembrane protein</fullName>
    </recommendedName>
</protein>
<evidence type="ECO:0000259" key="13">
    <source>
        <dbReference type="Pfam" id="PF05529"/>
    </source>
</evidence>
<evidence type="ECO:0000256" key="4">
    <source>
        <dbReference type="ARBA" id="ARBA00022692"/>
    </source>
</evidence>
<evidence type="ECO:0000256" key="5">
    <source>
        <dbReference type="ARBA" id="ARBA00022824"/>
    </source>
</evidence>
<dbReference type="RefSeq" id="XP_062622880.1">
    <property type="nucleotide sequence ID" value="XM_062766896.1"/>
</dbReference>
<dbReference type="InterPro" id="IPR041672">
    <property type="entry name" value="Bap31/Bap29_C"/>
</dbReference>
<proteinExistence type="inferred from homology"/>
<accession>A0AAF0XZB2</accession>
<comment type="subcellular location">
    <subcellularLocation>
        <location evidence="1 11">Endoplasmic reticulum membrane</location>
        <topology evidence="1 11">Multi-pass membrane protein</topology>
    </subcellularLocation>
</comment>
<feature type="coiled-coil region" evidence="12">
    <location>
        <begin position="139"/>
        <end position="194"/>
    </location>
</feature>
<dbReference type="Proteomes" id="UP000827549">
    <property type="component" value="Chromosome 1"/>
</dbReference>
<comment type="function">
    <text evidence="11">May play a role in anterograde transport of membrane proteins from the endoplasmic reticulum to the Golgi.</text>
</comment>
<dbReference type="AlphaFoldDB" id="A0AAF0XZB2"/>
<evidence type="ECO:0000256" key="7">
    <source>
        <dbReference type="ARBA" id="ARBA00022927"/>
    </source>
</evidence>
<feature type="transmembrane region" description="Helical" evidence="11">
    <location>
        <begin position="99"/>
        <end position="120"/>
    </location>
</feature>